<dbReference type="PANTHER" id="PTHR30472:SF24">
    <property type="entry name" value="FERRIC ENTEROBACTIN TRANSPORT SYSTEM PERMEASE PROTEIN FEPG"/>
    <property type="match status" value="1"/>
</dbReference>
<feature type="transmembrane region" description="Helical" evidence="9">
    <location>
        <begin position="175"/>
        <end position="195"/>
    </location>
</feature>
<dbReference type="EMBL" id="CP006018">
    <property type="protein sequence ID" value="AIC92560.1"/>
    <property type="molecule type" value="Genomic_DNA"/>
</dbReference>
<gene>
    <name evidence="10" type="ORF">BINDI_1306</name>
</gene>
<keyword evidence="3" id="KW-0813">Transport</keyword>
<dbReference type="Proteomes" id="UP000028569">
    <property type="component" value="Chromosome"/>
</dbReference>
<evidence type="ECO:0000256" key="1">
    <source>
        <dbReference type="ARBA" id="ARBA00004651"/>
    </source>
</evidence>
<keyword evidence="4" id="KW-1003">Cell membrane</keyword>
<protein>
    <submittedName>
        <fullName evidence="10">Enterobactin ABC transporter permease</fullName>
    </submittedName>
</protein>
<keyword evidence="5 9" id="KW-0812">Transmembrane</keyword>
<feature type="transmembrane region" description="Helical" evidence="9">
    <location>
        <begin position="259"/>
        <end position="277"/>
    </location>
</feature>
<evidence type="ECO:0000256" key="5">
    <source>
        <dbReference type="ARBA" id="ARBA00022692"/>
    </source>
</evidence>
<organism evidence="10 11">
    <name type="scientific">Bifidobacterium [indicum] DSM 20214 = LMG 11587</name>
    <dbReference type="NCBI Taxonomy" id="1341694"/>
    <lineage>
        <taxon>Bacteria</taxon>
        <taxon>Bacillati</taxon>
        <taxon>Actinomycetota</taxon>
        <taxon>Actinomycetes</taxon>
        <taxon>Bifidobacteriales</taxon>
        <taxon>Bifidobacteriaceae</taxon>
        <taxon>Bifidobacterium</taxon>
    </lineage>
</organism>
<dbReference type="PANTHER" id="PTHR30472">
    <property type="entry name" value="FERRIC ENTEROBACTIN TRANSPORT SYSTEM PERMEASE PROTEIN"/>
    <property type="match status" value="1"/>
</dbReference>
<dbReference type="InterPro" id="IPR000522">
    <property type="entry name" value="ABC_transptr_permease_BtuC"/>
</dbReference>
<evidence type="ECO:0000256" key="2">
    <source>
        <dbReference type="ARBA" id="ARBA00007935"/>
    </source>
</evidence>
<evidence type="ECO:0000313" key="11">
    <source>
        <dbReference type="Proteomes" id="UP000028569"/>
    </source>
</evidence>
<evidence type="ECO:0000313" key="10">
    <source>
        <dbReference type="EMBL" id="AIC92560.1"/>
    </source>
</evidence>
<proteinExistence type="inferred from homology"/>
<evidence type="ECO:0000256" key="9">
    <source>
        <dbReference type="SAM" id="Phobius"/>
    </source>
</evidence>
<dbReference type="RefSeq" id="WP_052108997.1">
    <property type="nucleotide sequence ID" value="NZ_CP006018.1"/>
</dbReference>
<evidence type="ECO:0000256" key="6">
    <source>
        <dbReference type="ARBA" id="ARBA00022989"/>
    </source>
</evidence>
<feature type="region of interest" description="Disordered" evidence="8">
    <location>
        <begin position="1"/>
        <end position="20"/>
    </location>
</feature>
<accession>A0A087VVM4</accession>
<evidence type="ECO:0000256" key="7">
    <source>
        <dbReference type="ARBA" id="ARBA00023136"/>
    </source>
</evidence>
<dbReference type="InterPro" id="IPR037294">
    <property type="entry name" value="ABC_BtuC-like"/>
</dbReference>
<reference evidence="10 11" key="1">
    <citation type="journal article" date="2014" name="Appl. Environ. Microbiol.">
        <title>Genomic encyclopedia of type strains of the genus Bifidobacterium.</title>
        <authorList>
            <person name="Milani C."/>
            <person name="Lugli G.A."/>
            <person name="Duranti S."/>
            <person name="Turroni F."/>
            <person name="Bottacini F."/>
            <person name="Mangifesta M."/>
            <person name="Sanchez B."/>
            <person name="Viappiani A."/>
            <person name="Mancabelli L."/>
            <person name="Taminiau B."/>
            <person name="Delcenserie V."/>
            <person name="Barrangou R."/>
            <person name="Margolles A."/>
            <person name="van Sinderen D."/>
            <person name="Ventura M."/>
        </authorList>
    </citation>
    <scope>NUCLEOTIDE SEQUENCE [LARGE SCALE GENOMIC DNA]</scope>
    <source>
        <strain evidence="10 11">LMG 11587</strain>
    </source>
</reference>
<dbReference type="GO" id="GO:0033214">
    <property type="term" value="P:siderophore-iron import into cell"/>
    <property type="evidence" value="ECO:0007669"/>
    <property type="project" value="TreeGrafter"/>
</dbReference>
<evidence type="ECO:0000256" key="8">
    <source>
        <dbReference type="SAM" id="MobiDB-lite"/>
    </source>
</evidence>
<dbReference type="Pfam" id="PF01032">
    <property type="entry name" value="FecCD"/>
    <property type="match status" value="1"/>
</dbReference>
<feature type="transmembrane region" description="Helical" evidence="9">
    <location>
        <begin position="37"/>
        <end position="57"/>
    </location>
</feature>
<dbReference type="AlphaFoldDB" id="A0A087VVM4"/>
<dbReference type="GO" id="GO:0005886">
    <property type="term" value="C:plasma membrane"/>
    <property type="evidence" value="ECO:0007669"/>
    <property type="project" value="UniProtKB-SubCell"/>
</dbReference>
<evidence type="ECO:0000256" key="3">
    <source>
        <dbReference type="ARBA" id="ARBA00022448"/>
    </source>
</evidence>
<dbReference type="HOGENOM" id="CLU_013016_1_1_11"/>
<feature type="transmembrane region" description="Helical" evidence="9">
    <location>
        <begin position="221"/>
        <end position="238"/>
    </location>
</feature>
<dbReference type="SUPFAM" id="SSF81345">
    <property type="entry name" value="ABC transporter involved in vitamin B12 uptake, BtuC"/>
    <property type="match status" value="1"/>
</dbReference>
<dbReference type="OrthoDB" id="4455417at2"/>
<comment type="subcellular location">
    <subcellularLocation>
        <location evidence="1">Cell membrane</location>
        <topology evidence="1">Multi-pass membrane protein</topology>
    </subcellularLocation>
</comment>
<comment type="similarity">
    <text evidence="2">Belongs to the binding-protein-dependent transport system permease family. FecCD subfamily.</text>
</comment>
<dbReference type="Gene3D" id="1.10.3470.10">
    <property type="entry name" value="ABC transporter involved in vitamin B12 uptake, BtuC"/>
    <property type="match status" value="1"/>
</dbReference>
<keyword evidence="11" id="KW-1185">Reference proteome</keyword>
<feature type="transmembrane region" description="Helical" evidence="9">
    <location>
        <begin position="333"/>
        <end position="353"/>
    </location>
</feature>
<feature type="transmembrane region" description="Helical" evidence="9">
    <location>
        <begin position="91"/>
        <end position="109"/>
    </location>
</feature>
<feature type="transmembrane region" description="Helical" evidence="9">
    <location>
        <begin position="306"/>
        <end position="327"/>
    </location>
</feature>
<keyword evidence="7 9" id="KW-0472">Membrane</keyword>
<dbReference type="CDD" id="cd06550">
    <property type="entry name" value="TM_ABC_iron-siderophores_like"/>
    <property type="match status" value="1"/>
</dbReference>
<sequence>MVAPPVRGDNPALQKSHRPDAMTDLQRIRRTHTVRSLAVTILLVVLLVALALSDLVLGHRTYSMSDLIGALLGQGDEGTRFVILQLRMPRALIGCAAGIAFGMAGIGFQHLLRNMMASPDIIGITAGANTAAIFGIVVLGLSGMPLACLAVMGGLLTALLVMALAWRGSFDPTRLILIGIGVAAGFNALGSWLMVRSNQWDIQAATRWLTGSLADAQWSDLPILATTTLVGAMLLLALDRNVSTLQLGPEMAAGLGVRVSRVQFEVIIVGVLLLAVATATTGPISFVSFLSGPIAAVLVGRGTSALIQSGLVGGCLVLGSDIVAQHLPTTQVPVGIITSIVGGPVLILIMVLMTRRQEL</sequence>
<keyword evidence="6 9" id="KW-1133">Transmembrane helix</keyword>
<feature type="transmembrane region" description="Helical" evidence="9">
    <location>
        <begin position="121"/>
        <end position="138"/>
    </location>
</feature>
<feature type="transmembrane region" description="Helical" evidence="9">
    <location>
        <begin position="144"/>
        <end position="166"/>
    </location>
</feature>
<name>A0A087VVM4_9BIFI</name>
<dbReference type="GO" id="GO:0022857">
    <property type="term" value="F:transmembrane transporter activity"/>
    <property type="evidence" value="ECO:0007669"/>
    <property type="project" value="InterPro"/>
</dbReference>
<evidence type="ECO:0000256" key="4">
    <source>
        <dbReference type="ARBA" id="ARBA00022475"/>
    </source>
</evidence>
<dbReference type="KEGG" id="bii:BINDI_1306"/>